<dbReference type="EMBL" id="MEIQ01000002">
    <property type="protein sequence ID" value="PIT54247.1"/>
    <property type="molecule type" value="Genomic_DNA"/>
</dbReference>
<sequence length="167" mass="19903">MSSTIHLKEQPISCLEVYEMYLSFFEEKWVEESHFREREQKQSINLVMPYIIWTFIVVCYLASKPAVWLLGGFMVIAIYCVLYTSIFIGIEKNYKYKKEYPIEEFKNDFATLIKIINNQNKFISDNQKSDIKNIADILYLENDSTPIQMDFVKILKEKIKKEILKEI</sequence>
<reference evidence="2 3" key="1">
    <citation type="journal article" date="2017" name="MBio">
        <title>Type VI secretion-mediated competition in the bee gut microbiome.</title>
        <authorList>
            <person name="Steele M.I."/>
            <person name="Kwong W.K."/>
            <person name="Powell J.E."/>
            <person name="Whiteley M."/>
            <person name="Moran N.A."/>
        </authorList>
    </citation>
    <scope>NUCLEOTIDE SEQUENCE [LARGE SCALE GENOMIC DNA]</scope>
    <source>
        <strain evidence="2 3">Occ4-2</strain>
    </source>
</reference>
<feature type="transmembrane region" description="Helical" evidence="1">
    <location>
        <begin position="69"/>
        <end position="90"/>
    </location>
</feature>
<accession>A0A2N9XWU2</accession>
<feature type="transmembrane region" description="Helical" evidence="1">
    <location>
        <begin position="44"/>
        <end position="63"/>
    </location>
</feature>
<gene>
    <name evidence="2" type="ORF">BHC48_00760</name>
</gene>
<organism evidence="2 3">
    <name type="scientific">Snodgrassella alvi</name>
    <dbReference type="NCBI Taxonomy" id="1196083"/>
    <lineage>
        <taxon>Bacteria</taxon>
        <taxon>Pseudomonadati</taxon>
        <taxon>Pseudomonadota</taxon>
        <taxon>Betaproteobacteria</taxon>
        <taxon>Neisseriales</taxon>
        <taxon>Neisseriaceae</taxon>
        <taxon>Snodgrassella</taxon>
    </lineage>
</organism>
<protein>
    <submittedName>
        <fullName evidence="2">Uncharacterized protein</fullName>
    </submittedName>
</protein>
<dbReference type="Proteomes" id="UP000231484">
    <property type="component" value="Unassembled WGS sequence"/>
</dbReference>
<evidence type="ECO:0000256" key="1">
    <source>
        <dbReference type="SAM" id="Phobius"/>
    </source>
</evidence>
<dbReference type="AlphaFoldDB" id="A0A2N9XWU2"/>
<comment type="caution">
    <text evidence="2">The sequence shown here is derived from an EMBL/GenBank/DDBJ whole genome shotgun (WGS) entry which is preliminary data.</text>
</comment>
<keyword evidence="1" id="KW-0472">Membrane</keyword>
<name>A0A2N9XWU2_9NEIS</name>
<proteinExistence type="predicted"/>
<evidence type="ECO:0000313" key="3">
    <source>
        <dbReference type="Proteomes" id="UP000231484"/>
    </source>
</evidence>
<keyword evidence="1" id="KW-0812">Transmembrane</keyword>
<evidence type="ECO:0000313" key="2">
    <source>
        <dbReference type="EMBL" id="PIT54247.1"/>
    </source>
</evidence>
<keyword evidence="1" id="KW-1133">Transmembrane helix</keyword>